<proteinExistence type="inferred from homology"/>
<keyword evidence="5" id="KW-1185">Reference proteome</keyword>
<dbReference type="InterPro" id="IPR001623">
    <property type="entry name" value="DnaJ_domain"/>
</dbReference>
<dbReference type="Pfam" id="PF07743">
    <property type="entry name" value="HSCB_C"/>
    <property type="match status" value="1"/>
</dbReference>
<dbReference type="STRING" id="139825.A0A401G6Z7"/>
<dbReference type="InterPro" id="IPR009073">
    <property type="entry name" value="HscB_oligo_C"/>
</dbReference>
<dbReference type="GO" id="GO:0005739">
    <property type="term" value="C:mitochondrion"/>
    <property type="evidence" value="ECO:0007669"/>
    <property type="project" value="TreeGrafter"/>
</dbReference>
<dbReference type="GO" id="GO:0001671">
    <property type="term" value="F:ATPase activator activity"/>
    <property type="evidence" value="ECO:0007669"/>
    <property type="project" value="InterPro"/>
</dbReference>
<dbReference type="InParanoid" id="A0A401G6Z7"/>
<dbReference type="Proteomes" id="UP000287166">
    <property type="component" value="Unassembled WGS sequence"/>
</dbReference>
<dbReference type="EMBL" id="BFAD01000001">
    <property type="protein sequence ID" value="GBE77942.1"/>
    <property type="molecule type" value="Genomic_DNA"/>
</dbReference>
<dbReference type="RefSeq" id="XP_027608855.1">
    <property type="nucleotide sequence ID" value="XM_027753054.1"/>
</dbReference>
<dbReference type="Gene3D" id="1.20.1280.20">
    <property type="entry name" value="HscB, C-terminal domain"/>
    <property type="match status" value="1"/>
</dbReference>
<dbReference type="InterPro" id="IPR036869">
    <property type="entry name" value="J_dom_sf"/>
</dbReference>
<name>A0A401G6Z7_9APHY</name>
<organism evidence="4 5">
    <name type="scientific">Sparassis crispa</name>
    <dbReference type="NCBI Taxonomy" id="139825"/>
    <lineage>
        <taxon>Eukaryota</taxon>
        <taxon>Fungi</taxon>
        <taxon>Dikarya</taxon>
        <taxon>Basidiomycota</taxon>
        <taxon>Agaricomycotina</taxon>
        <taxon>Agaricomycetes</taxon>
        <taxon>Polyporales</taxon>
        <taxon>Sparassidaceae</taxon>
        <taxon>Sparassis</taxon>
    </lineage>
</organism>
<dbReference type="AlphaFoldDB" id="A0A401G6Z7"/>
<reference evidence="4 5" key="1">
    <citation type="journal article" date="2018" name="Sci. Rep.">
        <title>Genome sequence of the cauliflower mushroom Sparassis crispa (Hanabiratake) and its association with beneficial usage.</title>
        <authorList>
            <person name="Kiyama R."/>
            <person name="Furutani Y."/>
            <person name="Kawaguchi K."/>
            <person name="Nakanishi T."/>
        </authorList>
    </citation>
    <scope>NUCLEOTIDE SEQUENCE [LARGE SCALE GENOMIC DNA]</scope>
</reference>
<gene>
    <name evidence="4" type="ORF">SCP_0108240</name>
</gene>
<protein>
    <submittedName>
        <fullName evidence="4">J-type co-chaperone JAC1, mitochondrial</fullName>
    </submittedName>
</protein>
<dbReference type="SUPFAM" id="SSF47144">
    <property type="entry name" value="HSC20 (HSCB), C-terminal oligomerisation domain"/>
    <property type="match status" value="1"/>
</dbReference>
<dbReference type="FunCoup" id="A0A401G6Z7">
    <property type="interactions" value="245"/>
</dbReference>
<evidence type="ECO:0000256" key="2">
    <source>
        <dbReference type="ARBA" id="ARBA00023186"/>
    </source>
</evidence>
<dbReference type="InterPro" id="IPR036386">
    <property type="entry name" value="HscB_C_sf"/>
</dbReference>
<evidence type="ECO:0000313" key="4">
    <source>
        <dbReference type="EMBL" id="GBE77942.1"/>
    </source>
</evidence>
<evidence type="ECO:0000256" key="1">
    <source>
        <dbReference type="ARBA" id="ARBA00010476"/>
    </source>
</evidence>
<evidence type="ECO:0000259" key="3">
    <source>
        <dbReference type="PROSITE" id="PS50076"/>
    </source>
</evidence>
<feature type="domain" description="J" evidence="3">
    <location>
        <begin position="2"/>
        <end position="79"/>
    </location>
</feature>
<dbReference type="NCBIfam" id="TIGR00714">
    <property type="entry name" value="hscB"/>
    <property type="match status" value="1"/>
</dbReference>
<dbReference type="SUPFAM" id="SSF46565">
    <property type="entry name" value="Chaperone J-domain"/>
    <property type="match status" value="1"/>
</dbReference>
<dbReference type="GO" id="GO:0051259">
    <property type="term" value="P:protein complex oligomerization"/>
    <property type="evidence" value="ECO:0007669"/>
    <property type="project" value="InterPro"/>
</dbReference>
<dbReference type="SMART" id="SM00271">
    <property type="entry name" value="DnaJ"/>
    <property type="match status" value="1"/>
</dbReference>
<dbReference type="OrthoDB" id="448954at2759"/>
<keyword evidence="2" id="KW-0143">Chaperone</keyword>
<dbReference type="GeneID" id="38774859"/>
<dbReference type="Gene3D" id="1.10.287.110">
    <property type="entry name" value="DnaJ domain"/>
    <property type="match status" value="1"/>
</dbReference>
<accession>A0A401G6Z7</accession>
<sequence length="170" mass="19007">MSHHDILGAAYDPNPFVVDQSELKDRFRNLQSIIHPDRWAGKSEELQAAAAVMSARVNNALHHLTSPLRRVEYILEQEGFGHREADSFDDKELLMEVMEVHEDIANAQSQAVIENIKERNSVKLGETIRDIEALVGAKDWPAVQAAAIKLKYLTGIDAAAASWPSHVHDH</sequence>
<dbReference type="GO" id="GO:0051087">
    <property type="term" value="F:protein-folding chaperone binding"/>
    <property type="evidence" value="ECO:0007669"/>
    <property type="project" value="InterPro"/>
</dbReference>
<evidence type="ECO:0000313" key="5">
    <source>
        <dbReference type="Proteomes" id="UP000287166"/>
    </source>
</evidence>
<dbReference type="InterPro" id="IPR004640">
    <property type="entry name" value="HscB"/>
</dbReference>
<dbReference type="PANTHER" id="PTHR14021:SF15">
    <property type="entry name" value="IRON-SULFUR CLUSTER CO-CHAPERONE PROTEIN HSCB"/>
    <property type="match status" value="1"/>
</dbReference>
<dbReference type="PROSITE" id="PS50076">
    <property type="entry name" value="DNAJ_2"/>
    <property type="match status" value="1"/>
</dbReference>
<comment type="caution">
    <text evidence="4">The sequence shown here is derived from an EMBL/GenBank/DDBJ whole genome shotgun (WGS) entry which is preliminary data.</text>
</comment>
<comment type="similarity">
    <text evidence="1">Belongs to the HscB family.</text>
</comment>
<dbReference type="PANTHER" id="PTHR14021">
    <property type="entry name" value="IRON-SULFUR CLUSTER CO-CHAPERONE PROTEIN HSCB"/>
    <property type="match status" value="1"/>
</dbReference>
<dbReference type="GO" id="GO:0044571">
    <property type="term" value="P:[2Fe-2S] cluster assembly"/>
    <property type="evidence" value="ECO:0007669"/>
    <property type="project" value="InterPro"/>
</dbReference>